<gene>
    <name evidence="1" type="ORF">PS854_01808</name>
</gene>
<dbReference type="Proteomes" id="UP000327111">
    <property type="component" value="Unassembled WGS sequence"/>
</dbReference>
<sequence length="39" mass="4198">MVVNDDAGNMTPRDALGFIASKKNGDPQVAVFHDIKLPD</sequence>
<name>A0A5E7IZ59_PSEFL</name>
<accession>A0A5E7IZ59</accession>
<evidence type="ECO:0000313" key="1">
    <source>
        <dbReference type="EMBL" id="VVO81360.1"/>
    </source>
</evidence>
<proteinExistence type="predicted"/>
<protein>
    <submittedName>
        <fullName evidence="1">Uncharacterized protein</fullName>
    </submittedName>
</protein>
<evidence type="ECO:0000313" key="2">
    <source>
        <dbReference type="Proteomes" id="UP000327111"/>
    </source>
</evidence>
<dbReference type="AlphaFoldDB" id="A0A5E7IZ59"/>
<organism evidence="1 2">
    <name type="scientific">Pseudomonas fluorescens</name>
    <dbReference type="NCBI Taxonomy" id="294"/>
    <lineage>
        <taxon>Bacteria</taxon>
        <taxon>Pseudomonadati</taxon>
        <taxon>Pseudomonadota</taxon>
        <taxon>Gammaproteobacteria</taxon>
        <taxon>Pseudomonadales</taxon>
        <taxon>Pseudomonadaceae</taxon>
        <taxon>Pseudomonas</taxon>
    </lineage>
</organism>
<dbReference type="EMBL" id="CABVIF010000003">
    <property type="protein sequence ID" value="VVO81360.1"/>
    <property type="molecule type" value="Genomic_DNA"/>
</dbReference>
<reference evidence="1 2" key="1">
    <citation type="submission" date="2019-09" db="EMBL/GenBank/DDBJ databases">
        <authorList>
            <person name="Chandra G."/>
            <person name="Truman W A."/>
        </authorList>
    </citation>
    <scope>NUCLEOTIDE SEQUENCE [LARGE SCALE GENOMIC DNA]</scope>
    <source>
        <strain evidence="1">PS854</strain>
    </source>
</reference>